<evidence type="ECO:0008006" key="4">
    <source>
        <dbReference type="Google" id="ProtNLM"/>
    </source>
</evidence>
<accession>A0A9E2P0C5</accession>
<sequence length="614" mass="70875">PYVTSLSVQPDIALNFYSFTDVSDFDSEEKDISPSRKSYFPGLIKPIQLKVSVAGTLFSYPFEKKSPQPESYPKKIQIPAESLTPPKELALLQKESSGTENSEDTDSEETNNDDESEQEEVKTPDLTLPFLNTPQPQIQSMKGLVYNISYTAKSNISTELGYDTPTTRESYTLQNYSSAYVYFDGQLNLTGELNYKDSFIGLKNSIIFSPVYQEHPYYANEQKRDSVLLSDYSARKLDINNTNTISFKPFVYNTIFSNTGLQWDTNIKVLRTEFTGTVQDPQWTYHFPQWDKDSILANNLTFTFSSKIGDYSQQFNFQTKLPPLIQSYSGTLTLGFPFVTLSVGSGLQERDVHNPELYFLPLTQSLKISLFSDKLQLTQNYKYNIDKKYNENLFVKLTGFDFSLSYTMNYTKGFTYNPELGWESDKTEKFRPVSFAFSYSNSGGNTYYFWKNRIGISFGLASELNFNLLQPTSSYFTFTPRINFHINQFLTLSFSSSSRNDVIYRYVQEWTNNSFRIPGETNVFKDLYNSFAFWDEGLRTASGFKLKSLNVELSHDLHDWSLTSQFKVEPRIIQEDGKKRYDFSPYFTLSVLWKPMKDFKTTIEDKYGTFILNP</sequence>
<evidence type="ECO:0000256" key="1">
    <source>
        <dbReference type="SAM" id="MobiDB-lite"/>
    </source>
</evidence>
<feature type="compositionally biased region" description="Acidic residues" evidence="1">
    <location>
        <begin position="101"/>
        <end position="118"/>
    </location>
</feature>
<reference evidence="2" key="2">
    <citation type="submission" date="2021-04" db="EMBL/GenBank/DDBJ databases">
        <authorList>
            <person name="Gilroy R."/>
        </authorList>
    </citation>
    <scope>NUCLEOTIDE SEQUENCE</scope>
    <source>
        <strain evidence="2">Gambia15-2214</strain>
    </source>
</reference>
<dbReference type="EMBL" id="JAHLFV010000240">
    <property type="protein sequence ID" value="MBU3850984.1"/>
    <property type="molecule type" value="Genomic_DNA"/>
</dbReference>
<comment type="caution">
    <text evidence="2">The sequence shown here is derived from an EMBL/GenBank/DDBJ whole genome shotgun (WGS) entry which is preliminary data.</text>
</comment>
<dbReference type="AlphaFoldDB" id="A0A9E2P0C5"/>
<organism evidence="2 3">
    <name type="scientific">Candidatus Treponema excrementipullorum</name>
    <dbReference type="NCBI Taxonomy" id="2838768"/>
    <lineage>
        <taxon>Bacteria</taxon>
        <taxon>Pseudomonadati</taxon>
        <taxon>Spirochaetota</taxon>
        <taxon>Spirochaetia</taxon>
        <taxon>Spirochaetales</taxon>
        <taxon>Treponemataceae</taxon>
        <taxon>Treponema</taxon>
    </lineage>
</organism>
<gene>
    <name evidence="2" type="ORF">IAA16_10490</name>
</gene>
<feature type="region of interest" description="Disordered" evidence="1">
    <location>
        <begin position="94"/>
        <end position="131"/>
    </location>
</feature>
<name>A0A9E2P0C5_9SPIR</name>
<feature type="non-terminal residue" evidence="2">
    <location>
        <position position="1"/>
    </location>
</feature>
<evidence type="ECO:0000313" key="3">
    <source>
        <dbReference type="Proteomes" id="UP000823914"/>
    </source>
</evidence>
<protein>
    <recommendedName>
        <fullName evidence="4">LPS-assembly protein LptD</fullName>
    </recommendedName>
</protein>
<dbReference type="Proteomes" id="UP000823914">
    <property type="component" value="Unassembled WGS sequence"/>
</dbReference>
<proteinExistence type="predicted"/>
<evidence type="ECO:0000313" key="2">
    <source>
        <dbReference type="EMBL" id="MBU3850984.1"/>
    </source>
</evidence>
<reference evidence="2" key="1">
    <citation type="journal article" date="2021" name="PeerJ">
        <title>Extensive microbial diversity within the chicken gut microbiome revealed by metagenomics and culture.</title>
        <authorList>
            <person name="Gilroy R."/>
            <person name="Ravi A."/>
            <person name="Getino M."/>
            <person name="Pursley I."/>
            <person name="Horton D.L."/>
            <person name="Alikhan N.F."/>
            <person name="Baker D."/>
            <person name="Gharbi K."/>
            <person name="Hall N."/>
            <person name="Watson M."/>
            <person name="Adriaenssens E.M."/>
            <person name="Foster-Nyarko E."/>
            <person name="Jarju S."/>
            <person name="Secka A."/>
            <person name="Antonio M."/>
            <person name="Oren A."/>
            <person name="Chaudhuri R.R."/>
            <person name="La Ragione R."/>
            <person name="Hildebrand F."/>
            <person name="Pallen M.J."/>
        </authorList>
    </citation>
    <scope>NUCLEOTIDE SEQUENCE</scope>
    <source>
        <strain evidence="2">Gambia15-2214</strain>
    </source>
</reference>